<reference evidence="1 2" key="1">
    <citation type="submission" date="2014-04" db="EMBL/GenBank/DDBJ databases">
        <authorList>
            <consortium name="DOE Joint Genome Institute"/>
            <person name="Kuo A."/>
            <person name="Kohler A."/>
            <person name="Jargeat P."/>
            <person name="Nagy L.G."/>
            <person name="Floudas D."/>
            <person name="Copeland A."/>
            <person name="Barry K.W."/>
            <person name="Cichocki N."/>
            <person name="Veneault-Fourrey C."/>
            <person name="LaButti K."/>
            <person name="Lindquist E.A."/>
            <person name="Lipzen A."/>
            <person name="Lundell T."/>
            <person name="Morin E."/>
            <person name="Murat C."/>
            <person name="Sun H."/>
            <person name="Tunlid A."/>
            <person name="Henrissat B."/>
            <person name="Grigoriev I.V."/>
            <person name="Hibbett D.S."/>
            <person name="Martin F."/>
            <person name="Nordberg H.P."/>
            <person name="Cantor M.N."/>
            <person name="Hua S.X."/>
        </authorList>
    </citation>
    <scope>NUCLEOTIDE SEQUENCE [LARGE SCALE GENOMIC DNA]</scope>
    <source>
        <strain evidence="1 2">Ve08.2h10</strain>
    </source>
</reference>
<protein>
    <submittedName>
        <fullName evidence="1">Uncharacterized protein</fullName>
    </submittedName>
</protein>
<evidence type="ECO:0000313" key="1">
    <source>
        <dbReference type="EMBL" id="KIK81233.1"/>
    </source>
</evidence>
<dbReference type="Proteomes" id="UP000054538">
    <property type="component" value="Unassembled WGS sequence"/>
</dbReference>
<gene>
    <name evidence="1" type="ORF">PAXRUDRAFT_762942</name>
</gene>
<dbReference type="EMBL" id="KN825836">
    <property type="protein sequence ID" value="KIK81233.1"/>
    <property type="molecule type" value="Genomic_DNA"/>
</dbReference>
<proteinExistence type="predicted"/>
<organism evidence="1 2">
    <name type="scientific">Paxillus rubicundulus Ve08.2h10</name>
    <dbReference type="NCBI Taxonomy" id="930991"/>
    <lineage>
        <taxon>Eukaryota</taxon>
        <taxon>Fungi</taxon>
        <taxon>Dikarya</taxon>
        <taxon>Basidiomycota</taxon>
        <taxon>Agaricomycotina</taxon>
        <taxon>Agaricomycetes</taxon>
        <taxon>Agaricomycetidae</taxon>
        <taxon>Boletales</taxon>
        <taxon>Paxilineae</taxon>
        <taxon>Paxillaceae</taxon>
        <taxon>Paxillus</taxon>
    </lineage>
</organism>
<keyword evidence="2" id="KW-1185">Reference proteome</keyword>
<dbReference type="HOGENOM" id="CLU_2543225_0_0_1"/>
<dbReference type="InParanoid" id="A0A0D0CZV4"/>
<reference evidence="2" key="2">
    <citation type="submission" date="2015-01" db="EMBL/GenBank/DDBJ databases">
        <title>Evolutionary Origins and Diversification of the Mycorrhizal Mutualists.</title>
        <authorList>
            <consortium name="DOE Joint Genome Institute"/>
            <consortium name="Mycorrhizal Genomics Consortium"/>
            <person name="Kohler A."/>
            <person name="Kuo A."/>
            <person name="Nagy L.G."/>
            <person name="Floudas D."/>
            <person name="Copeland A."/>
            <person name="Barry K.W."/>
            <person name="Cichocki N."/>
            <person name="Veneault-Fourrey C."/>
            <person name="LaButti K."/>
            <person name="Lindquist E.A."/>
            <person name="Lipzen A."/>
            <person name="Lundell T."/>
            <person name="Morin E."/>
            <person name="Murat C."/>
            <person name="Riley R."/>
            <person name="Ohm R."/>
            <person name="Sun H."/>
            <person name="Tunlid A."/>
            <person name="Henrissat B."/>
            <person name="Grigoriev I.V."/>
            <person name="Hibbett D.S."/>
            <person name="Martin F."/>
        </authorList>
    </citation>
    <scope>NUCLEOTIDE SEQUENCE [LARGE SCALE GENOMIC DNA]</scope>
    <source>
        <strain evidence="2">Ve08.2h10</strain>
    </source>
</reference>
<evidence type="ECO:0000313" key="2">
    <source>
        <dbReference type="Proteomes" id="UP000054538"/>
    </source>
</evidence>
<accession>A0A0D0CZV4</accession>
<sequence>MLFSRLGCHDLMNLLVDVHIWMGAGQHVTKISHSCPIELWVSVGAMIGCLIRVIDIQLSIARIMTLMWKETTHEVMKGTMNVK</sequence>
<dbReference type="AlphaFoldDB" id="A0A0D0CZV4"/>
<name>A0A0D0CZV4_9AGAM</name>